<proteinExistence type="inferred from homology"/>
<dbReference type="PANTHER" id="PTHR22883:SF480">
    <property type="entry name" value="PALMITOYLTRANSFERASE SWF1"/>
    <property type="match status" value="1"/>
</dbReference>
<feature type="domain" description="Palmitoyltransferase DHHC" evidence="11">
    <location>
        <begin position="154"/>
        <end position="299"/>
    </location>
</feature>
<dbReference type="InterPro" id="IPR039859">
    <property type="entry name" value="PFA4/ZDH16/20/ERF2-like"/>
</dbReference>
<evidence type="ECO:0000256" key="6">
    <source>
        <dbReference type="ARBA" id="ARBA00023139"/>
    </source>
</evidence>
<dbReference type="OrthoDB" id="9909019at2759"/>
<comment type="catalytic activity">
    <reaction evidence="9 10">
        <text>L-cysteinyl-[protein] + hexadecanoyl-CoA = S-hexadecanoyl-L-cysteinyl-[protein] + CoA</text>
        <dbReference type="Rhea" id="RHEA:36683"/>
        <dbReference type="Rhea" id="RHEA-COMP:10131"/>
        <dbReference type="Rhea" id="RHEA-COMP:11032"/>
        <dbReference type="ChEBI" id="CHEBI:29950"/>
        <dbReference type="ChEBI" id="CHEBI:57287"/>
        <dbReference type="ChEBI" id="CHEBI:57379"/>
        <dbReference type="ChEBI" id="CHEBI:74151"/>
        <dbReference type="EC" id="2.3.1.225"/>
    </reaction>
</comment>
<keyword evidence="13" id="KW-1185">Reference proteome</keyword>
<feature type="transmembrane region" description="Helical" evidence="10">
    <location>
        <begin position="80"/>
        <end position="101"/>
    </location>
</feature>
<comment type="domain">
    <text evidence="10">The DHHC domain is required for palmitoyltransferase activity.</text>
</comment>
<dbReference type="GO" id="GO:0019706">
    <property type="term" value="F:protein-cysteine S-palmitoyltransferase activity"/>
    <property type="evidence" value="ECO:0007669"/>
    <property type="project" value="UniProtKB-EC"/>
</dbReference>
<dbReference type="PANTHER" id="PTHR22883">
    <property type="entry name" value="ZINC FINGER DHHC DOMAIN CONTAINING PROTEIN"/>
    <property type="match status" value="1"/>
</dbReference>
<comment type="subcellular location">
    <subcellularLocation>
        <location evidence="1">Membrane</location>
        <topology evidence="1">Multi-pass membrane protein</topology>
    </subcellularLocation>
</comment>
<keyword evidence="4 10" id="KW-1133">Transmembrane helix</keyword>
<reference evidence="12" key="1">
    <citation type="journal article" date="2020" name="Stud. Mycol.">
        <title>101 Dothideomycetes genomes: a test case for predicting lifestyles and emergence of pathogens.</title>
        <authorList>
            <person name="Haridas S."/>
            <person name="Albert R."/>
            <person name="Binder M."/>
            <person name="Bloem J."/>
            <person name="Labutti K."/>
            <person name="Salamov A."/>
            <person name="Andreopoulos B."/>
            <person name="Baker S."/>
            <person name="Barry K."/>
            <person name="Bills G."/>
            <person name="Bluhm B."/>
            <person name="Cannon C."/>
            <person name="Castanera R."/>
            <person name="Culley D."/>
            <person name="Daum C."/>
            <person name="Ezra D."/>
            <person name="Gonzalez J."/>
            <person name="Henrissat B."/>
            <person name="Kuo A."/>
            <person name="Liang C."/>
            <person name="Lipzen A."/>
            <person name="Lutzoni F."/>
            <person name="Magnuson J."/>
            <person name="Mondo S."/>
            <person name="Nolan M."/>
            <person name="Ohm R."/>
            <person name="Pangilinan J."/>
            <person name="Park H.-J."/>
            <person name="Ramirez L."/>
            <person name="Alfaro M."/>
            <person name="Sun H."/>
            <person name="Tritt A."/>
            <person name="Yoshinaga Y."/>
            <person name="Zwiers L.-H."/>
            <person name="Turgeon B."/>
            <person name="Goodwin S."/>
            <person name="Spatafora J."/>
            <person name="Crous P."/>
            <person name="Grigoriev I."/>
        </authorList>
    </citation>
    <scope>NUCLEOTIDE SEQUENCE</scope>
    <source>
        <strain evidence="12">Tuck. ex Michener</strain>
    </source>
</reference>
<keyword evidence="2 10" id="KW-0808">Transferase</keyword>
<evidence type="ECO:0000256" key="7">
    <source>
        <dbReference type="ARBA" id="ARBA00023288"/>
    </source>
</evidence>
<accession>A0A6A6HPN1</accession>
<keyword evidence="3 10" id="KW-0812">Transmembrane</keyword>
<dbReference type="GO" id="GO:0005794">
    <property type="term" value="C:Golgi apparatus"/>
    <property type="evidence" value="ECO:0007669"/>
    <property type="project" value="TreeGrafter"/>
</dbReference>
<feature type="transmembrane region" description="Helical" evidence="10">
    <location>
        <begin position="37"/>
        <end position="59"/>
    </location>
</feature>
<dbReference type="Proteomes" id="UP000800092">
    <property type="component" value="Unassembled WGS sequence"/>
</dbReference>
<feature type="transmembrane region" description="Helical" evidence="10">
    <location>
        <begin position="7"/>
        <end position="25"/>
    </location>
</feature>
<dbReference type="InterPro" id="IPR001594">
    <property type="entry name" value="Palmitoyltrfase_DHHC"/>
</dbReference>
<evidence type="ECO:0000256" key="9">
    <source>
        <dbReference type="ARBA" id="ARBA00048048"/>
    </source>
</evidence>
<feature type="transmembrane region" description="Helical" evidence="10">
    <location>
        <begin position="201"/>
        <end position="223"/>
    </location>
</feature>
<dbReference type="EC" id="2.3.1.225" evidence="10"/>
<dbReference type="Pfam" id="PF01529">
    <property type="entry name" value="DHHC"/>
    <property type="match status" value="1"/>
</dbReference>
<dbReference type="PROSITE" id="PS50216">
    <property type="entry name" value="DHHC"/>
    <property type="match status" value="1"/>
</dbReference>
<gene>
    <name evidence="12" type="ORF">EV356DRAFT_101993</name>
</gene>
<organism evidence="12 13">
    <name type="scientific">Viridothelium virens</name>
    <name type="common">Speckled blister lichen</name>
    <name type="synonym">Trypethelium virens</name>
    <dbReference type="NCBI Taxonomy" id="1048519"/>
    <lineage>
        <taxon>Eukaryota</taxon>
        <taxon>Fungi</taxon>
        <taxon>Dikarya</taxon>
        <taxon>Ascomycota</taxon>
        <taxon>Pezizomycotina</taxon>
        <taxon>Dothideomycetes</taxon>
        <taxon>Dothideomycetes incertae sedis</taxon>
        <taxon>Trypetheliales</taxon>
        <taxon>Trypetheliaceae</taxon>
        <taxon>Viridothelium</taxon>
    </lineage>
</organism>
<dbReference type="GO" id="GO:0005783">
    <property type="term" value="C:endoplasmic reticulum"/>
    <property type="evidence" value="ECO:0007669"/>
    <property type="project" value="TreeGrafter"/>
</dbReference>
<protein>
    <recommendedName>
        <fullName evidence="10">Palmitoyltransferase</fullName>
        <ecNumber evidence="10">2.3.1.225</ecNumber>
    </recommendedName>
</protein>
<evidence type="ECO:0000256" key="10">
    <source>
        <dbReference type="RuleBase" id="RU079119"/>
    </source>
</evidence>
<evidence type="ECO:0000256" key="8">
    <source>
        <dbReference type="ARBA" id="ARBA00023315"/>
    </source>
</evidence>
<dbReference type="GO" id="GO:0006612">
    <property type="term" value="P:protein targeting to membrane"/>
    <property type="evidence" value="ECO:0007669"/>
    <property type="project" value="TreeGrafter"/>
</dbReference>
<keyword evidence="8 10" id="KW-0012">Acyltransferase</keyword>
<keyword evidence="6" id="KW-0564">Palmitate</keyword>
<name>A0A6A6HPN1_VIRVR</name>
<evidence type="ECO:0000259" key="11">
    <source>
        <dbReference type="Pfam" id="PF01529"/>
    </source>
</evidence>
<evidence type="ECO:0000313" key="12">
    <source>
        <dbReference type="EMBL" id="KAF2239513.1"/>
    </source>
</evidence>
<evidence type="ECO:0000256" key="1">
    <source>
        <dbReference type="ARBA" id="ARBA00004141"/>
    </source>
</evidence>
<comment type="similarity">
    <text evidence="10">Belongs to the DHHC palmitoyltransferase family.</text>
</comment>
<sequence length="404" mass="45574">MVGKVGKIAIAVGFISFFTFVSFFGRLPALRNTPIGALYRLIWIYIPRALAALDARVTGGNISRYLARTSTYLLHEKHPLVLILFLGLITVCSILFLYSALPLLSVAQFLPVSILLPAPYYFTYLCARSSSSLIIESNHDQHLHEYPYDYVLYHPHKTCRTCLLSKPARSKHCSICRACVAKCDHHCIWVNNCLGKENYRWFLILLLSVGVLELYGSWLAWSVLSPRLQYRASVYDAPSAPSLWTRFIYLIIETVSIGGFSVTGVGLLALLTAPLPLALLLYHLYLIWTGMTTNETVKWSDWREDMADGVVFKAKRSEAVAINGPSGLPQRPDTKFYGENPSLDEVHVDWPVGSDQLLVRTIRGQPPGASEAQSNIWKRCWRLNDVDNIYDLGFWDNLLDVLRG</sequence>
<dbReference type="GO" id="GO:0016020">
    <property type="term" value="C:membrane"/>
    <property type="evidence" value="ECO:0007669"/>
    <property type="project" value="UniProtKB-SubCell"/>
</dbReference>
<keyword evidence="5 10" id="KW-0472">Membrane</keyword>
<feature type="transmembrane region" description="Helical" evidence="10">
    <location>
        <begin position="107"/>
        <end position="127"/>
    </location>
</feature>
<evidence type="ECO:0000256" key="2">
    <source>
        <dbReference type="ARBA" id="ARBA00022679"/>
    </source>
</evidence>
<feature type="transmembrane region" description="Helical" evidence="10">
    <location>
        <begin position="267"/>
        <end position="288"/>
    </location>
</feature>
<keyword evidence="7" id="KW-0449">Lipoprotein</keyword>
<dbReference type="AlphaFoldDB" id="A0A6A6HPN1"/>
<feature type="transmembrane region" description="Helical" evidence="10">
    <location>
        <begin position="243"/>
        <end position="260"/>
    </location>
</feature>
<dbReference type="EMBL" id="ML991772">
    <property type="protein sequence ID" value="KAF2239513.1"/>
    <property type="molecule type" value="Genomic_DNA"/>
</dbReference>
<evidence type="ECO:0000256" key="5">
    <source>
        <dbReference type="ARBA" id="ARBA00023136"/>
    </source>
</evidence>
<evidence type="ECO:0000256" key="4">
    <source>
        <dbReference type="ARBA" id="ARBA00022989"/>
    </source>
</evidence>
<evidence type="ECO:0000313" key="13">
    <source>
        <dbReference type="Proteomes" id="UP000800092"/>
    </source>
</evidence>
<comment type="caution">
    <text evidence="10">Lacks conserved residue(s) required for the propagation of feature annotation.</text>
</comment>
<evidence type="ECO:0000256" key="3">
    <source>
        <dbReference type="ARBA" id="ARBA00022692"/>
    </source>
</evidence>